<proteinExistence type="predicted"/>
<dbReference type="InParanoid" id="W0RLV9"/>
<keyword evidence="1" id="KW-0812">Transmembrane</keyword>
<dbReference type="AlphaFoldDB" id="W0RLV9"/>
<name>W0RLV9_9BACT</name>
<evidence type="ECO:0000256" key="1">
    <source>
        <dbReference type="SAM" id="Phobius"/>
    </source>
</evidence>
<accession>W0RLV9</accession>
<dbReference type="Proteomes" id="UP000019151">
    <property type="component" value="Chromosome"/>
</dbReference>
<dbReference type="RefSeq" id="WP_158508862.1">
    <property type="nucleotide sequence ID" value="NZ_CP007128.1"/>
</dbReference>
<reference evidence="2 3" key="1">
    <citation type="journal article" date="2014" name="Genome Announc.">
        <title>Genome Sequence and Methylome of Soil Bacterium Gemmatirosa kalamazoonensis KBS708T, a Member of the Rarely Cultivated Gemmatimonadetes Phylum.</title>
        <authorList>
            <person name="Debruyn J.M."/>
            <person name="Radosevich M."/>
            <person name="Wommack K.E."/>
            <person name="Polson S.W."/>
            <person name="Hauser L.J."/>
            <person name="Fawaz M.N."/>
            <person name="Korlach J."/>
            <person name="Tsai Y.C."/>
        </authorList>
    </citation>
    <scope>NUCLEOTIDE SEQUENCE [LARGE SCALE GENOMIC DNA]</scope>
    <source>
        <strain evidence="2 3">KBS708</strain>
    </source>
</reference>
<protein>
    <recommendedName>
        <fullName evidence="4">CcmD family protein</fullName>
    </recommendedName>
</protein>
<organism evidence="2 3">
    <name type="scientific">Gemmatirosa kalamazoonensis</name>
    <dbReference type="NCBI Taxonomy" id="861299"/>
    <lineage>
        <taxon>Bacteria</taxon>
        <taxon>Pseudomonadati</taxon>
        <taxon>Gemmatimonadota</taxon>
        <taxon>Gemmatimonadia</taxon>
        <taxon>Gemmatimonadales</taxon>
        <taxon>Gemmatimonadaceae</taxon>
        <taxon>Gemmatirosa</taxon>
    </lineage>
</organism>
<feature type="transmembrane region" description="Helical" evidence="1">
    <location>
        <begin position="6"/>
        <end position="28"/>
    </location>
</feature>
<keyword evidence="1" id="KW-0472">Membrane</keyword>
<keyword evidence="3" id="KW-1185">Reference proteome</keyword>
<gene>
    <name evidence="2" type="ORF">J421_4189</name>
</gene>
<dbReference type="HOGENOM" id="CLU_3043796_0_0_0"/>
<sequence length="54" mass="5725">MPPSNAGYYEAAYAVAAIVYAVYAVTLWRRRARVRAALRRAEGAGASGNPAPLS</sequence>
<evidence type="ECO:0000313" key="3">
    <source>
        <dbReference type="Proteomes" id="UP000019151"/>
    </source>
</evidence>
<keyword evidence="1" id="KW-1133">Transmembrane helix</keyword>
<evidence type="ECO:0000313" key="2">
    <source>
        <dbReference type="EMBL" id="AHG91726.1"/>
    </source>
</evidence>
<dbReference type="STRING" id="861299.J421_4189"/>
<dbReference type="KEGG" id="gba:J421_4189"/>
<evidence type="ECO:0008006" key="4">
    <source>
        <dbReference type="Google" id="ProtNLM"/>
    </source>
</evidence>
<dbReference type="EMBL" id="CP007128">
    <property type="protein sequence ID" value="AHG91726.1"/>
    <property type="molecule type" value="Genomic_DNA"/>
</dbReference>